<dbReference type="Pfam" id="PF00754">
    <property type="entry name" value="F5_F8_type_C"/>
    <property type="match status" value="1"/>
</dbReference>
<evidence type="ECO:0000256" key="6">
    <source>
        <dbReference type="ARBA" id="ARBA00023295"/>
    </source>
</evidence>
<dbReference type="EMBL" id="JAQQKX010000013">
    <property type="protein sequence ID" value="MDC7684547.1"/>
    <property type="molecule type" value="Genomic_DNA"/>
</dbReference>
<comment type="similarity">
    <text evidence="2">Belongs to the glycosyl hydrolase 29 family.</text>
</comment>
<keyword evidence="9" id="KW-1185">Reference proteome</keyword>
<evidence type="ECO:0000256" key="1">
    <source>
        <dbReference type="ARBA" id="ARBA00004071"/>
    </source>
</evidence>
<dbReference type="InterPro" id="IPR008979">
    <property type="entry name" value="Galactose-bd-like_sf"/>
</dbReference>
<name>A0ABT5HX93_9CAUL</name>
<dbReference type="InterPro" id="IPR016286">
    <property type="entry name" value="FUC_metazoa-typ"/>
</dbReference>
<evidence type="ECO:0000313" key="8">
    <source>
        <dbReference type="EMBL" id="MDC7684547.1"/>
    </source>
</evidence>
<reference evidence="8 9" key="1">
    <citation type="submission" date="2023-01" db="EMBL/GenBank/DDBJ databases">
        <title>Novel species of the genus Asticcacaulis isolated from rivers.</title>
        <authorList>
            <person name="Lu H."/>
        </authorList>
    </citation>
    <scope>NUCLEOTIDE SEQUENCE [LARGE SCALE GENOMIC DNA]</scope>
    <source>
        <strain evidence="8 9">BYS171W</strain>
    </source>
</reference>
<keyword evidence="4" id="KW-0732">Signal</keyword>
<evidence type="ECO:0000313" key="9">
    <source>
        <dbReference type="Proteomes" id="UP001214854"/>
    </source>
</evidence>
<evidence type="ECO:0000256" key="4">
    <source>
        <dbReference type="ARBA" id="ARBA00022729"/>
    </source>
</evidence>
<dbReference type="InterPro" id="IPR057739">
    <property type="entry name" value="Glyco_hydro_29_N"/>
</dbReference>
<dbReference type="PANTHER" id="PTHR10030:SF37">
    <property type="entry name" value="ALPHA-L-FUCOSIDASE-RELATED"/>
    <property type="match status" value="1"/>
</dbReference>
<dbReference type="InterPro" id="IPR017853">
    <property type="entry name" value="GH"/>
</dbReference>
<keyword evidence="5" id="KW-0378">Hydrolase</keyword>
<dbReference type="SMART" id="SM00812">
    <property type="entry name" value="Alpha_L_fucos"/>
    <property type="match status" value="1"/>
</dbReference>
<dbReference type="Gene3D" id="3.20.20.80">
    <property type="entry name" value="Glycosidases"/>
    <property type="match status" value="1"/>
</dbReference>
<gene>
    <name evidence="8" type="ORF">PQU92_14780</name>
</gene>
<protein>
    <recommendedName>
        <fullName evidence="3">alpha-L-fucosidase</fullName>
        <ecNumber evidence="3">3.2.1.51</ecNumber>
    </recommendedName>
</protein>
<evidence type="ECO:0000256" key="3">
    <source>
        <dbReference type="ARBA" id="ARBA00012662"/>
    </source>
</evidence>
<dbReference type="SUPFAM" id="SSF49785">
    <property type="entry name" value="Galactose-binding domain-like"/>
    <property type="match status" value="2"/>
</dbReference>
<proteinExistence type="inferred from homology"/>
<dbReference type="EC" id="3.2.1.51" evidence="3"/>
<dbReference type="Pfam" id="PF01120">
    <property type="entry name" value="Alpha_L_fucos"/>
    <property type="match status" value="1"/>
</dbReference>
<organism evidence="8 9">
    <name type="scientific">Asticcacaulis aquaticus</name>
    <dbReference type="NCBI Taxonomy" id="2984212"/>
    <lineage>
        <taxon>Bacteria</taxon>
        <taxon>Pseudomonadati</taxon>
        <taxon>Pseudomonadota</taxon>
        <taxon>Alphaproteobacteria</taxon>
        <taxon>Caulobacterales</taxon>
        <taxon>Caulobacteraceae</taxon>
        <taxon>Asticcacaulis</taxon>
    </lineage>
</organism>
<dbReference type="PRINTS" id="PR00741">
    <property type="entry name" value="GLHYDRLASE29"/>
</dbReference>
<dbReference type="Pfam" id="PF13287">
    <property type="entry name" value="Fn3_assoc"/>
    <property type="match status" value="1"/>
</dbReference>
<evidence type="ECO:0000256" key="5">
    <source>
        <dbReference type="ARBA" id="ARBA00022801"/>
    </source>
</evidence>
<dbReference type="Gene3D" id="2.60.120.260">
    <property type="entry name" value="Galactose-binding domain-like"/>
    <property type="match status" value="2"/>
</dbReference>
<evidence type="ECO:0000259" key="7">
    <source>
        <dbReference type="PROSITE" id="PS50022"/>
    </source>
</evidence>
<dbReference type="InterPro" id="IPR000933">
    <property type="entry name" value="Glyco_hydro_29"/>
</dbReference>
<keyword evidence="6" id="KW-0326">Glycosidase</keyword>
<comment type="function">
    <text evidence="1">Alpha-L-fucosidase is responsible for hydrolyzing the alpha-1,6-linked fucose joined to the reducing-end N-acetylglucosamine of the carbohydrate moieties of glycoproteins.</text>
</comment>
<dbReference type="PANTHER" id="PTHR10030">
    <property type="entry name" value="ALPHA-L-FUCOSIDASE"/>
    <property type="match status" value="1"/>
</dbReference>
<dbReference type="InterPro" id="IPR026876">
    <property type="entry name" value="Fn3_assoc_repeat"/>
</dbReference>
<dbReference type="Proteomes" id="UP001214854">
    <property type="component" value="Unassembled WGS sequence"/>
</dbReference>
<sequence>MFSFSRRQVVIGATGVSLLGSGAAATASDIMPFGATPSPRQAQWHRLETYGFVHFTINTFTDREWGYGDESPALFNPSDFSADQIVNAAKAGGLKALILTAKHHDGFCLWPSAYTGHSIRNSPYKDGKGDIVRELSDACARNGLKFGLYLSPWDRNHADYGKDAYVKYYHNQLEELTTQYGALFTVWFDGANGGDGYYGGARERRKIDGATYYQWDAVRAIVRRNQPDAVMFADAHMDIRWVGNEEGHAGDPCWPTVDETPFTKAKGNSGTRNGGIWNPAETNTSIRPGWFWHADETPRSAANLLRVYFESVGRGTNLLLNLAPDRRGRVPDADIRELTAWKALRDKMYAVDLAQGAKVRVSSLYSSRRATDILSATSFWAASETDRSGAWAEIRLREPRRFDVIRLAEDLSLGVRVDTFAVDIFANGTWQEVAQHRCIGYKRLVHLTAPVTTDRVRLRFIKADASPVIGQFALYLRPSAVEAPDIRRDRAGLVTLTAADPRAVIHYTLDGALPTATSPVYRSAFALVEGGVVKAQARLPEGPFSPVSLADFDVSPVGWRLLKPEAVAFSDARFSGPASAPYELIIDLGRSHDLRGLSLSPGAANPLLSEGPPANYRIWVSLDRQDLGQDGGQDWGPVVAEGEFSNIANSRALQTVRFKAPVSGRFIRLILPQPVPGSEKVAFKDIGIITR</sequence>
<comment type="caution">
    <text evidence="8">The sequence shown here is derived from an EMBL/GenBank/DDBJ whole genome shotgun (WGS) entry which is preliminary data.</text>
</comment>
<dbReference type="SUPFAM" id="SSF51445">
    <property type="entry name" value="(Trans)glycosidases"/>
    <property type="match status" value="1"/>
</dbReference>
<evidence type="ECO:0000256" key="2">
    <source>
        <dbReference type="ARBA" id="ARBA00007951"/>
    </source>
</evidence>
<dbReference type="RefSeq" id="WP_272749020.1">
    <property type="nucleotide sequence ID" value="NZ_JAQQKX010000013.1"/>
</dbReference>
<dbReference type="InterPro" id="IPR000421">
    <property type="entry name" value="FA58C"/>
</dbReference>
<accession>A0ABT5HX93</accession>
<feature type="domain" description="F5/8 type C" evidence="7">
    <location>
        <begin position="520"/>
        <end position="688"/>
    </location>
</feature>
<dbReference type="PROSITE" id="PS50022">
    <property type="entry name" value="FA58C_3"/>
    <property type="match status" value="1"/>
</dbReference>